<reference evidence="1 2" key="1">
    <citation type="submission" date="2017-02" db="EMBL/GenBank/DDBJ databases">
        <authorList>
            <person name="Peterson S.W."/>
        </authorList>
    </citation>
    <scope>NUCLEOTIDE SEQUENCE [LARGE SCALE GENOMIC DNA]</scope>
    <source>
        <strain evidence="1 2">DSM 22323</strain>
    </source>
</reference>
<evidence type="ECO:0000313" key="2">
    <source>
        <dbReference type="Proteomes" id="UP000191112"/>
    </source>
</evidence>
<accession>A0A1T5GU15</accession>
<organism evidence="1 2">
    <name type="scientific">Soonwooa buanensis</name>
    <dbReference type="NCBI Taxonomy" id="619805"/>
    <lineage>
        <taxon>Bacteria</taxon>
        <taxon>Pseudomonadati</taxon>
        <taxon>Bacteroidota</taxon>
        <taxon>Flavobacteriia</taxon>
        <taxon>Flavobacteriales</taxon>
        <taxon>Weeksellaceae</taxon>
        <taxon>Chryseobacterium group</taxon>
        <taxon>Soonwooa</taxon>
    </lineage>
</organism>
<dbReference type="Proteomes" id="UP000191112">
    <property type="component" value="Unassembled WGS sequence"/>
</dbReference>
<dbReference type="OrthoDB" id="881763at2"/>
<dbReference type="EMBL" id="FUYZ01000020">
    <property type="protein sequence ID" value="SKC11913.1"/>
    <property type="molecule type" value="Genomic_DNA"/>
</dbReference>
<evidence type="ECO:0000313" key="1">
    <source>
        <dbReference type="EMBL" id="SKC11913.1"/>
    </source>
</evidence>
<dbReference type="RefSeq" id="WP_079668343.1">
    <property type="nucleotide sequence ID" value="NZ_FUYZ01000020.1"/>
</dbReference>
<proteinExistence type="predicted"/>
<dbReference type="AlphaFoldDB" id="A0A1T5GU15"/>
<dbReference type="PROSITE" id="PS51257">
    <property type="entry name" value="PROKAR_LIPOPROTEIN"/>
    <property type="match status" value="1"/>
</dbReference>
<protein>
    <recommendedName>
        <fullName evidence="3">Lipoprotein</fullName>
    </recommendedName>
</protein>
<keyword evidence="2" id="KW-1185">Reference proteome</keyword>
<gene>
    <name evidence="1" type="ORF">SAMN05660477_03141</name>
</gene>
<evidence type="ECO:0008006" key="3">
    <source>
        <dbReference type="Google" id="ProtNLM"/>
    </source>
</evidence>
<dbReference type="STRING" id="619805.SAMN05660477_03141"/>
<name>A0A1T5GU15_9FLAO</name>
<sequence length="189" mass="20683">MKSSILSTAILLSLLSCDRTTNTDTADNNKLPPITQTGANTAGCLVNGKILLPRGQKIQNGPVLASFYQYLNGGYHFGLAIDDNKDSNLPSIILGSDMVNFDEGKSYLLSENLNNNSLINSFGTYVIADLNTNNLIKFSTTKTYIGELRITHLDTLKHIISGTFWFDAVDAKGNKAEIREGRFDVNYAP</sequence>